<sequence length="180" mass="19924">MNIKTQLRFLDPKEILATSGIQKGETVADFGCGNGFYPVAAALMVGNEGQVYAIDVKAEALEATVSAAKHEGLSNIYTVRHDLELPGVKINDNSCDVVILSGILHLSKLQKNVLKETYRVLKTGGRIIAIEWKKEKLPFGPNINDRISEQQMNDMLTKSGFRLQGEMPADTFHYALIYIK</sequence>
<dbReference type="Pfam" id="PF13847">
    <property type="entry name" value="Methyltransf_31"/>
    <property type="match status" value="1"/>
</dbReference>
<accession>A0A554JB87</accession>
<comment type="caution">
    <text evidence="2">The sequence shown here is derived from an EMBL/GenBank/DDBJ whole genome shotgun (WGS) entry which is preliminary data.</text>
</comment>
<gene>
    <name evidence="2" type="ORF">G01um101477_445</name>
</gene>
<dbReference type="EMBL" id="VMFF01000041">
    <property type="protein sequence ID" value="TSC65531.1"/>
    <property type="molecule type" value="Genomic_DNA"/>
</dbReference>
<keyword evidence="2" id="KW-0489">Methyltransferase</keyword>
<dbReference type="InterPro" id="IPR025714">
    <property type="entry name" value="Methyltranfer_dom"/>
</dbReference>
<reference evidence="2 3" key="1">
    <citation type="submission" date="2017-07" db="EMBL/GenBank/DDBJ databases">
        <title>Mechanisms for carbon and nitrogen cycling indicate functional differentiation within the Candidate Phyla Radiation.</title>
        <authorList>
            <person name="Danczak R.E."/>
            <person name="Johnston M.D."/>
            <person name="Kenah C."/>
            <person name="Slattery M."/>
            <person name="Wrighton K.C."/>
            <person name="Wilkins M.J."/>
        </authorList>
    </citation>
    <scope>NUCLEOTIDE SEQUENCE [LARGE SCALE GENOMIC DNA]</scope>
    <source>
        <strain evidence="2">Gr01-1014_77</strain>
    </source>
</reference>
<dbReference type="Gene3D" id="3.40.50.150">
    <property type="entry name" value="Vaccinia Virus protein VP39"/>
    <property type="match status" value="1"/>
</dbReference>
<feature type="domain" description="Methyltransferase" evidence="1">
    <location>
        <begin position="22"/>
        <end position="145"/>
    </location>
</feature>
<dbReference type="InterPro" id="IPR029063">
    <property type="entry name" value="SAM-dependent_MTases_sf"/>
</dbReference>
<keyword evidence="2" id="KW-0808">Transferase</keyword>
<protein>
    <submittedName>
        <fullName evidence="2">Type 11 methyltransferase</fullName>
    </submittedName>
</protein>
<dbReference type="Proteomes" id="UP000319613">
    <property type="component" value="Unassembled WGS sequence"/>
</dbReference>
<dbReference type="SUPFAM" id="SSF53335">
    <property type="entry name" value="S-adenosyl-L-methionine-dependent methyltransferases"/>
    <property type="match status" value="1"/>
</dbReference>
<dbReference type="AlphaFoldDB" id="A0A554JB87"/>
<evidence type="ECO:0000313" key="2">
    <source>
        <dbReference type="EMBL" id="TSC65531.1"/>
    </source>
</evidence>
<dbReference type="PANTHER" id="PTHR43861">
    <property type="entry name" value="TRANS-ACONITATE 2-METHYLTRANSFERASE-RELATED"/>
    <property type="match status" value="1"/>
</dbReference>
<organism evidence="2 3">
    <name type="scientific">Candidatus Doudnabacteria bacterium Gr01-1014_77</name>
    <dbReference type="NCBI Taxonomy" id="2017133"/>
    <lineage>
        <taxon>Bacteria</taxon>
        <taxon>Candidatus Doudnaibacteriota</taxon>
    </lineage>
</organism>
<dbReference type="CDD" id="cd02440">
    <property type="entry name" value="AdoMet_MTases"/>
    <property type="match status" value="1"/>
</dbReference>
<dbReference type="GO" id="GO:0008168">
    <property type="term" value="F:methyltransferase activity"/>
    <property type="evidence" value="ECO:0007669"/>
    <property type="project" value="UniProtKB-KW"/>
</dbReference>
<evidence type="ECO:0000313" key="3">
    <source>
        <dbReference type="Proteomes" id="UP000319613"/>
    </source>
</evidence>
<name>A0A554JB87_9BACT</name>
<dbReference type="PANTHER" id="PTHR43861:SF1">
    <property type="entry name" value="TRANS-ACONITATE 2-METHYLTRANSFERASE"/>
    <property type="match status" value="1"/>
</dbReference>
<evidence type="ECO:0000259" key="1">
    <source>
        <dbReference type="Pfam" id="PF13847"/>
    </source>
</evidence>
<dbReference type="GO" id="GO:0032259">
    <property type="term" value="P:methylation"/>
    <property type="evidence" value="ECO:0007669"/>
    <property type="project" value="UniProtKB-KW"/>
</dbReference>
<proteinExistence type="predicted"/>